<feature type="transmembrane region" description="Helical" evidence="2">
    <location>
        <begin position="12"/>
        <end position="33"/>
    </location>
</feature>
<feature type="transmembrane region" description="Helical" evidence="2">
    <location>
        <begin position="61"/>
        <end position="78"/>
    </location>
</feature>
<feature type="transmembrane region" description="Helical" evidence="2">
    <location>
        <begin position="164"/>
        <end position="180"/>
    </location>
</feature>
<dbReference type="SUPFAM" id="SSF55874">
    <property type="entry name" value="ATPase domain of HSP90 chaperone/DNA topoisomerase II/histidine kinase"/>
    <property type="match status" value="1"/>
</dbReference>
<evidence type="ECO:0000313" key="4">
    <source>
        <dbReference type="EMBL" id="ACZ36006.1"/>
    </source>
</evidence>
<dbReference type="EMBL" id="PDXQ01000002">
    <property type="protein sequence ID" value="TRZ28441.1"/>
    <property type="molecule type" value="Genomic_DNA"/>
</dbReference>
<keyword evidence="2" id="KW-0812">Transmembrane</keyword>
<reference evidence="4" key="1">
    <citation type="journal article" date="2010" name="Appl. Environ. Microbiol.">
        <title>Molecular and genetic characterization of a novel bacteriocin locus in Enterococcus avium isolates from infants.</title>
        <authorList>
            <person name="Birri D.J."/>
            <person name="Brede D.A."/>
            <person name="Forberg T."/>
            <person name="Holo H."/>
            <person name="Nes I.F."/>
        </authorList>
    </citation>
    <scope>NUCLEOTIDE SEQUENCE</scope>
    <source>
        <strain evidence="4">XA83</strain>
    </source>
</reference>
<keyword evidence="1" id="KW-0175">Coiled coil</keyword>
<feature type="transmembrane region" description="Helical" evidence="2">
    <location>
        <begin position="40"/>
        <end position="55"/>
    </location>
</feature>
<feature type="domain" description="Sensor histidine kinase NatK-like C-terminal" evidence="3">
    <location>
        <begin position="338"/>
        <end position="439"/>
    </location>
</feature>
<name>D2DXK9_ENTAV</name>
<sequence>MIGSESVIHLDIFTYFFKEFFDLLLLFVLIGIFTKIKNKSFYGLLIVLLFPITLLSVTDTFLTGIALTIVFILLRVPVWKRTPDCRVNDLFGYLLSLSLYAIVPLFSSIIATSGLNLKFYVPIKNGPLIALMMVVLDWLISLILVILLKKKILSRSFSKDEKNIFTMQLAVFLTFVYLFGEILRKMEVLGVFRLIMVGFLVAQFSFTIFLTYLSIKKNQEKVELKNLKEQIEMMNAYTTDVEKNYQELRKFRHDYKNMLLGLKAGENESGLNQGYLDQMMAYSHQMIDTSVMRFSGISHLKIASIKSLMITKLLQAEQTGLTVNFECLIPIDVINMDEVKLIRILGILVDNAIEAASESQDKFLTILFIDSSDTIEISIENSYKGKLPSIAKMNKEGFSSKGKDRGLGLANVQDIQSTVKQTDVTYFADNGLFVSTITIKKA</sequence>
<reference evidence="5 6" key="2">
    <citation type="submission" date="2017-10" db="EMBL/GenBank/DDBJ databases">
        <title>FDA dAtabase for Regulatory Grade micrObial Sequences (FDA-ARGOS): Supporting development and validation of Infectious Disease Dx tests.</title>
        <authorList>
            <person name="Campos J."/>
            <person name="Goldberg B."/>
            <person name="Tallon L.J."/>
            <person name="Sadzewicz L."/>
            <person name="Sengamalay N."/>
            <person name="Ott S."/>
            <person name="Godinez A."/>
            <person name="Nagaraj S."/>
            <person name="Vyas G."/>
            <person name="Aluvathingal J."/>
            <person name="Nadendla S."/>
            <person name="Geyer C."/>
            <person name="Nandy P."/>
            <person name="Hobson J."/>
            <person name="Sichtig H."/>
        </authorList>
    </citation>
    <scope>NUCLEOTIDE SEQUENCE [LARGE SCALE GENOMIC DNA]</scope>
    <source>
        <strain evidence="5 6">FDAARGOS_185</strain>
    </source>
</reference>
<keyword evidence="5" id="KW-0067">ATP-binding</keyword>
<dbReference type="PANTHER" id="PTHR40448">
    <property type="entry name" value="TWO-COMPONENT SENSOR HISTIDINE KINASE"/>
    <property type="match status" value="1"/>
</dbReference>
<evidence type="ECO:0000256" key="2">
    <source>
        <dbReference type="SAM" id="Phobius"/>
    </source>
</evidence>
<keyword evidence="2" id="KW-0472">Membrane</keyword>
<keyword evidence="5" id="KW-0547">Nucleotide-binding</keyword>
<dbReference type="GO" id="GO:0005524">
    <property type="term" value="F:ATP binding"/>
    <property type="evidence" value="ECO:0007669"/>
    <property type="project" value="UniProtKB-KW"/>
</dbReference>
<dbReference type="PANTHER" id="PTHR40448:SF1">
    <property type="entry name" value="TWO-COMPONENT SENSOR HISTIDINE KINASE"/>
    <property type="match status" value="1"/>
</dbReference>
<dbReference type="GO" id="GO:0016301">
    <property type="term" value="F:kinase activity"/>
    <property type="evidence" value="ECO:0007669"/>
    <property type="project" value="UniProtKB-KW"/>
</dbReference>
<feature type="coiled-coil region" evidence="1">
    <location>
        <begin position="210"/>
        <end position="237"/>
    </location>
</feature>
<dbReference type="EMBL" id="FJ851402">
    <property type="protein sequence ID" value="ACZ36006.1"/>
    <property type="molecule type" value="Genomic_DNA"/>
</dbReference>
<feature type="transmembrane region" description="Helical" evidence="2">
    <location>
        <begin position="192"/>
        <end position="215"/>
    </location>
</feature>
<keyword evidence="4" id="KW-0808">Transferase</keyword>
<evidence type="ECO:0000313" key="6">
    <source>
        <dbReference type="Proteomes" id="UP000316316"/>
    </source>
</evidence>
<dbReference type="RefSeq" id="WP_144204760.1">
    <property type="nucleotide sequence ID" value="NZ_CABHNP010000005.1"/>
</dbReference>
<dbReference type="InterPro" id="IPR036890">
    <property type="entry name" value="HATPase_C_sf"/>
</dbReference>
<dbReference type="InterPro" id="IPR032834">
    <property type="entry name" value="NatK-like_C"/>
</dbReference>
<dbReference type="Proteomes" id="UP000316316">
    <property type="component" value="Unassembled WGS sequence"/>
</dbReference>
<dbReference type="GO" id="GO:0042802">
    <property type="term" value="F:identical protein binding"/>
    <property type="evidence" value="ECO:0007669"/>
    <property type="project" value="TreeGrafter"/>
</dbReference>
<feature type="transmembrane region" description="Helical" evidence="2">
    <location>
        <begin position="90"/>
        <end position="115"/>
    </location>
</feature>
<dbReference type="AlphaFoldDB" id="D2DXK9"/>
<proteinExistence type="predicted"/>
<dbReference type="Pfam" id="PF14501">
    <property type="entry name" value="HATPase_c_5"/>
    <property type="match status" value="1"/>
</dbReference>
<dbReference type="Gene3D" id="3.30.565.10">
    <property type="entry name" value="Histidine kinase-like ATPase, C-terminal domain"/>
    <property type="match status" value="1"/>
</dbReference>
<gene>
    <name evidence="4" type="primary">avcK</name>
    <name evidence="5" type="ORF">AUF17_17135</name>
</gene>
<keyword evidence="4" id="KW-0418">Kinase</keyword>
<evidence type="ECO:0000313" key="5">
    <source>
        <dbReference type="EMBL" id="TRZ28441.1"/>
    </source>
</evidence>
<evidence type="ECO:0000256" key="1">
    <source>
        <dbReference type="SAM" id="Coils"/>
    </source>
</evidence>
<evidence type="ECO:0000259" key="3">
    <source>
        <dbReference type="Pfam" id="PF14501"/>
    </source>
</evidence>
<feature type="transmembrane region" description="Helical" evidence="2">
    <location>
        <begin position="127"/>
        <end position="148"/>
    </location>
</feature>
<keyword evidence="2" id="KW-1133">Transmembrane helix</keyword>
<accession>D2DXK9</accession>
<organism evidence="4">
    <name type="scientific">Enterococcus avium</name>
    <name type="common">Streptococcus avium</name>
    <dbReference type="NCBI Taxonomy" id="33945"/>
    <lineage>
        <taxon>Bacteria</taxon>
        <taxon>Bacillati</taxon>
        <taxon>Bacillota</taxon>
        <taxon>Bacilli</taxon>
        <taxon>Lactobacillales</taxon>
        <taxon>Enterococcaceae</taxon>
        <taxon>Enterococcus</taxon>
    </lineage>
</organism>
<protein>
    <submittedName>
        <fullName evidence="5">ATP-binding protein</fullName>
    </submittedName>
    <submittedName>
        <fullName evidence="4">Putative histidine protein kinase</fullName>
    </submittedName>
</protein>